<protein>
    <recommendedName>
        <fullName evidence="7">DNA 3'-5' helicase</fullName>
        <ecNumber evidence="7">5.6.2.4</ecNumber>
    </recommendedName>
</protein>
<keyword evidence="5" id="KW-0413">Isomerase</keyword>
<feature type="domain" description="UvrD-like helicase ATP-binding" evidence="11">
    <location>
        <begin position="59"/>
        <end position="533"/>
    </location>
</feature>
<name>A0ABX4ELW7_SEGBR</name>
<gene>
    <name evidence="12" type="ORF">CIK91_00160</name>
</gene>
<accession>A0ABX4ELW7</accession>
<comment type="catalytic activity">
    <reaction evidence="6">
        <text>Couples ATP hydrolysis with the unwinding of duplex DNA by translocating in the 3'-5' direction.</text>
        <dbReference type="EC" id="5.6.2.4"/>
    </reaction>
</comment>
<feature type="transmembrane region" description="Helical" evidence="10">
    <location>
        <begin position="6"/>
        <end position="26"/>
    </location>
</feature>
<dbReference type="EMBL" id="NPJF01000001">
    <property type="protein sequence ID" value="OYP57482.1"/>
    <property type="molecule type" value="Genomic_DNA"/>
</dbReference>
<dbReference type="Pfam" id="PF13361">
    <property type="entry name" value="UvrD_C"/>
    <property type="match status" value="1"/>
</dbReference>
<dbReference type="Proteomes" id="UP000216189">
    <property type="component" value="Unassembled WGS sequence"/>
</dbReference>
<dbReference type="RefSeq" id="WP_094447886.1">
    <property type="nucleotide sequence ID" value="NZ_CP091802.1"/>
</dbReference>
<dbReference type="PROSITE" id="PS51198">
    <property type="entry name" value="UVRD_HELICASE_ATP_BIND"/>
    <property type="match status" value="1"/>
</dbReference>
<sequence length="775" mass="90439">MFGYIIILLLLLGIIGKLFLVVRTFLLKRQEKRRLEAIENEKLERLKTHKYFFEHCLKYPLDIQQRRAIVSEAENVLVVSSAGSGKTSTIVGKVKYLTEKLHIDPRRILLISYTNKAAEELTERINKPGLRGYTFHKLALDIIGKQTNVKPSICENTDALIVQVIRELSKNKKFRKNLTSYLADYKDIESEEEKELKLAQQELANQKKPQLKSMYPDKDGLPVYVRSNEELKLCAILTSLGVSYKYEQPYQHPVSDAYHAQYKPDFSIYYEKDGRLNRIYLEHFGVDEHGLVPSWFAQEKGFSFEEANQKYNDGISWKIMVHEKFGTTLITTSSADFQFSVVRARIRKELKRIGVPMVVKEEDELFDLLLPQKSAEEKAFMRLIVTFIMLLKTSCMNLVDVLSAAQQAKDKRNVFLIKYILKPVFEAYQNALRLQQRIDFTDAIIQATALCNRFHPVSYDYIIVDEFQDISIDRYNFLLALRGEDSPAQLYCVGDDWQSIYRFSGSDMSLFRQFPDYFGPTDIERIETTYRFGQPLVDYSCQFIMKNSIQYEKHIHAANKDKKTGLYFYAYHDNDYCDILERIINNIPADKSIYLIGRYSFDDIYLSKVYKSFRENGHFYYLIGGRKIEFLTVHKSKGLEADYAILLQCNNGTFGFPSQMSDDPVLKYVLSEGDAYPNGEERRLFYVAITRAKEMTLVMYDERNPSVFVTEFLHPEKVSENGSIHRNADKRWTKKSEKFLLDLYREGHDINYISQKMGRSKTAIIYRLNKLKIKL</sequence>
<keyword evidence="13" id="KW-1185">Reference proteome</keyword>
<evidence type="ECO:0000256" key="2">
    <source>
        <dbReference type="ARBA" id="ARBA00022801"/>
    </source>
</evidence>
<dbReference type="Gene3D" id="1.10.10.60">
    <property type="entry name" value="Homeodomain-like"/>
    <property type="match status" value="1"/>
</dbReference>
<dbReference type="EC" id="5.6.2.4" evidence="7"/>
<evidence type="ECO:0000313" key="13">
    <source>
        <dbReference type="Proteomes" id="UP000216189"/>
    </source>
</evidence>
<evidence type="ECO:0000256" key="4">
    <source>
        <dbReference type="ARBA" id="ARBA00022840"/>
    </source>
</evidence>
<dbReference type="GO" id="GO:0004386">
    <property type="term" value="F:helicase activity"/>
    <property type="evidence" value="ECO:0007669"/>
    <property type="project" value="UniProtKB-KW"/>
</dbReference>
<evidence type="ECO:0000256" key="6">
    <source>
        <dbReference type="ARBA" id="ARBA00034617"/>
    </source>
</evidence>
<evidence type="ECO:0000256" key="3">
    <source>
        <dbReference type="ARBA" id="ARBA00022806"/>
    </source>
</evidence>
<evidence type="ECO:0000256" key="1">
    <source>
        <dbReference type="ARBA" id="ARBA00022741"/>
    </source>
</evidence>
<keyword evidence="10" id="KW-0472">Membrane</keyword>
<dbReference type="InterPro" id="IPR014017">
    <property type="entry name" value="DNA_helicase_UvrD-like_C"/>
</dbReference>
<dbReference type="InterPro" id="IPR014016">
    <property type="entry name" value="UvrD-like_ATP-bd"/>
</dbReference>
<keyword evidence="10" id="KW-1133">Transmembrane helix</keyword>
<keyword evidence="10" id="KW-0812">Transmembrane</keyword>
<organism evidence="12 13">
    <name type="scientific">Segatella bryantii</name>
    <name type="common">Prevotella bryantii</name>
    <dbReference type="NCBI Taxonomy" id="77095"/>
    <lineage>
        <taxon>Bacteria</taxon>
        <taxon>Pseudomonadati</taxon>
        <taxon>Bacteroidota</taxon>
        <taxon>Bacteroidia</taxon>
        <taxon>Bacteroidales</taxon>
        <taxon>Prevotellaceae</taxon>
        <taxon>Segatella</taxon>
    </lineage>
</organism>
<dbReference type="InterPro" id="IPR027417">
    <property type="entry name" value="P-loop_NTPase"/>
</dbReference>
<comment type="caution">
    <text evidence="12">The sequence shown here is derived from an EMBL/GenBank/DDBJ whole genome shotgun (WGS) entry which is preliminary data.</text>
</comment>
<proteinExistence type="predicted"/>
<feature type="binding site" evidence="9">
    <location>
        <begin position="80"/>
        <end position="87"/>
    </location>
    <ligand>
        <name>ATP</name>
        <dbReference type="ChEBI" id="CHEBI:30616"/>
    </ligand>
</feature>
<dbReference type="PANTHER" id="PTHR11070">
    <property type="entry name" value="UVRD / RECB / PCRA DNA HELICASE FAMILY MEMBER"/>
    <property type="match status" value="1"/>
</dbReference>
<evidence type="ECO:0000256" key="10">
    <source>
        <dbReference type="SAM" id="Phobius"/>
    </source>
</evidence>
<keyword evidence="1 9" id="KW-0547">Nucleotide-binding</keyword>
<comment type="catalytic activity">
    <reaction evidence="8">
        <text>ATP + H2O = ADP + phosphate + H(+)</text>
        <dbReference type="Rhea" id="RHEA:13065"/>
        <dbReference type="ChEBI" id="CHEBI:15377"/>
        <dbReference type="ChEBI" id="CHEBI:15378"/>
        <dbReference type="ChEBI" id="CHEBI:30616"/>
        <dbReference type="ChEBI" id="CHEBI:43474"/>
        <dbReference type="ChEBI" id="CHEBI:456216"/>
        <dbReference type="EC" id="5.6.2.4"/>
    </reaction>
</comment>
<evidence type="ECO:0000256" key="5">
    <source>
        <dbReference type="ARBA" id="ARBA00023235"/>
    </source>
</evidence>
<keyword evidence="3 9" id="KW-0347">Helicase</keyword>
<evidence type="ECO:0000313" key="12">
    <source>
        <dbReference type="EMBL" id="OYP57482.1"/>
    </source>
</evidence>
<dbReference type="Gene3D" id="3.40.50.300">
    <property type="entry name" value="P-loop containing nucleotide triphosphate hydrolases"/>
    <property type="match status" value="3"/>
</dbReference>
<dbReference type="PANTHER" id="PTHR11070:SF63">
    <property type="entry name" value="DNA HELICASE IV"/>
    <property type="match status" value="1"/>
</dbReference>
<dbReference type="InterPro" id="IPR000212">
    <property type="entry name" value="DNA_helicase_UvrD/REP"/>
</dbReference>
<reference evidence="12 13" key="1">
    <citation type="submission" date="2017-08" db="EMBL/GenBank/DDBJ databases">
        <title>Comparative genomics of non-oral Prevotella species.</title>
        <authorList>
            <person name="Accetto T."/>
            <person name="Nograsek B."/>
            <person name="Avgustin G."/>
        </authorList>
    </citation>
    <scope>NUCLEOTIDE SEQUENCE [LARGE SCALE GENOMIC DNA]</scope>
    <source>
        <strain evidence="12 13">TC1-1</strain>
    </source>
</reference>
<evidence type="ECO:0000256" key="7">
    <source>
        <dbReference type="ARBA" id="ARBA00034808"/>
    </source>
</evidence>
<evidence type="ECO:0000256" key="9">
    <source>
        <dbReference type="PROSITE-ProRule" id="PRU00560"/>
    </source>
</evidence>
<keyword evidence="2 9" id="KW-0378">Hydrolase</keyword>
<keyword evidence="4 9" id="KW-0067">ATP-binding</keyword>
<dbReference type="Pfam" id="PF00580">
    <property type="entry name" value="UvrD-helicase"/>
    <property type="match status" value="1"/>
</dbReference>
<evidence type="ECO:0000259" key="11">
    <source>
        <dbReference type="PROSITE" id="PS51198"/>
    </source>
</evidence>
<dbReference type="SUPFAM" id="SSF52540">
    <property type="entry name" value="P-loop containing nucleoside triphosphate hydrolases"/>
    <property type="match status" value="1"/>
</dbReference>
<evidence type="ECO:0000256" key="8">
    <source>
        <dbReference type="ARBA" id="ARBA00048988"/>
    </source>
</evidence>